<dbReference type="EMBL" id="JBHSED010000046">
    <property type="protein sequence ID" value="MFC4305967.1"/>
    <property type="molecule type" value="Genomic_DNA"/>
</dbReference>
<accession>A0ABV8SGJ5</accession>
<evidence type="ECO:0008006" key="4">
    <source>
        <dbReference type="Google" id="ProtNLM"/>
    </source>
</evidence>
<evidence type="ECO:0000313" key="2">
    <source>
        <dbReference type="EMBL" id="MFC4305967.1"/>
    </source>
</evidence>
<organism evidence="2 3">
    <name type="scientific">Cohnella boryungensis</name>
    <dbReference type="NCBI Taxonomy" id="768479"/>
    <lineage>
        <taxon>Bacteria</taxon>
        <taxon>Bacillati</taxon>
        <taxon>Bacillota</taxon>
        <taxon>Bacilli</taxon>
        <taxon>Bacillales</taxon>
        <taxon>Paenibacillaceae</taxon>
        <taxon>Cohnella</taxon>
    </lineage>
</organism>
<sequence>MFENVNFEPGEIVYNDLQIDEHDSLEKHLENLKEDLFQVNYEDRFIIDVGWHPSFSKDGVFRVMVIEDFEWDSPIYQKTCRSMVELKICIEESVAAVQSRL</sequence>
<keyword evidence="1" id="KW-0175">Coiled coil</keyword>
<keyword evidence="3" id="KW-1185">Reference proteome</keyword>
<gene>
    <name evidence="2" type="ORF">ACFO1S_21280</name>
</gene>
<dbReference type="RefSeq" id="WP_204605580.1">
    <property type="nucleotide sequence ID" value="NZ_JBHSED010000046.1"/>
</dbReference>
<comment type="caution">
    <text evidence="2">The sequence shown here is derived from an EMBL/GenBank/DDBJ whole genome shotgun (WGS) entry which is preliminary data.</text>
</comment>
<evidence type="ECO:0000256" key="1">
    <source>
        <dbReference type="SAM" id="Coils"/>
    </source>
</evidence>
<feature type="coiled-coil region" evidence="1">
    <location>
        <begin position="15"/>
        <end position="42"/>
    </location>
</feature>
<protein>
    <recommendedName>
        <fullName evidence="4">Phage protein</fullName>
    </recommendedName>
</protein>
<evidence type="ECO:0000313" key="3">
    <source>
        <dbReference type="Proteomes" id="UP001595755"/>
    </source>
</evidence>
<dbReference type="Proteomes" id="UP001595755">
    <property type="component" value="Unassembled WGS sequence"/>
</dbReference>
<proteinExistence type="predicted"/>
<reference evidence="3" key="1">
    <citation type="journal article" date="2019" name="Int. J. Syst. Evol. Microbiol.">
        <title>The Global Catalogue of Microorganisms (GCM) 10K type strain sequencing project: providing services to taxonomists for standard genome sequencing and annotation.</title>
        <authorList>
            <consortium name="The Broad Institute Genomics Platform"/>
            <consortium name="The Broad Institute Genome Sequencing Center for Infectious Disease"/>
            <person name="Wu L."/>
            <person name="Ma J."/>
        </authorList>
    </citation>
    <scope>NUCLEOTIDE SEQUENCE [LARGE SCALE GENOMIC DNA]</scope>
    <source>
        <strain evidence="3">CGMCC 4.1641</strain>
    </source>
</reference>
<name>A0ABV8SGJ5_9BACL</name>